<reference evidence="1 2" key="1">
    <citation type="submission" date="2018-08" db="EMBL/GenBank/DDBJ databases">
        <title>Bacillus chawlae sp. nov., Bacillus glennii sp. nov., and Bacillus saganii sp. nov. Isolated from the Vehicle Assembly Building at Kennedy Space Center where the Viking Spacecraft were Assembled.</title>
        <authorList>
            <person name="Seuylemezian A."/>
            <person name="Vaishampayan P."/>
        </authorList>
    </citation>
    <scope>NUCLEOTIDE SEQUENCE [LARGE SCALE GENOMIC DNA]</scope>
    <source>
        <strain evidence="1 2">V44-8</strain>
    </source>
</reference>
<evidence type="ECO:0000313" key="1">
    <source>
        <dbReference type="EMBL" id="RFU63824.1"/>
    </source>
</evidence>
<gene>
    <name evidence="1" type="ORF">D0466_10190</name>
</gene>
<dbReference type="Proteomes" id="UP000262939">
    <property type="component" value="Unassembled WGS sequence"/>
</dbReference>
<keyword evidence="2" id="KW-1185">Reference proteome</keyword>
<dbReference type="EMBL" id="QVTD01000005">
    <property type="protein sequence ID" value="RFU63824.1"/>
    <property type="molecule type" value="Genomic_DNA"/>
</dbReference>
<dbReference type="AlphaFoldDB" id="A0A372LCX9"/>
<dbReference type="RefSeq" id="WP_117322460.1">
    <property type="nucleotide sequence ID" value="NZ_QVTD01000005.1"/>
</dbReference>
<evidence type="ECO:0000313" key="2">
    <source>
        <dbReference type="Proteomes" id="UP000262939"/>
    </source>
</evidence>
<organism evidence="1 2">
    <name type="scientific">Peribacillus glennii</name>
    <dbReference type="NCBI Taxonomy" id="2303991"/>
    <lineage>
        <taxon>Bacteria</taxon>
        <taxon>Bacillati</taxon>
        <taxon>Bacillota</taxon>
        <taxon>Bacilli</taxon>
        <taxon>Bacillales</taxon>
        <taxon>Bacillaceae</taxon>
        <taxon>Peribacillus</taxon>
    </lineage>
</organism>
<accession>A0A372LCX9</accession>
<protein>
    <submittedName>
        <fullName evidence="1">Uncharacterized protein</fullName>
    </submittedName>
</protein>
<comment type="caution">
    <text evidence="1">The sequence shown here is derived from an EMBL/GenBank/DDBJ whole genome shotgun (WGS) entry which is preliminary data.</text>
</comment>
<proteinExistence type="predicted"/>
<sequence length="69" mass="8089">MLYGLLSIVFLCSIELAAAYFAIELKKEMVNKQREVNHFRSTNFLRHRGKNPILQYCCDFISIKYNDIG</sequence>
<name>A0A372LCX9_9BACI</name>